<evidence type="ECO:0000256" key="2">
    <source>
        <dbReference type="ARBA" id="ARBA00022670"/>
    </source>
</evidence>
<dbReference type="PROSITE" id="PS00381">
    <property type="entry name" value="CLP_PROTEASE_SER"/>
    <property type="match status" value="1"/>
</dbReference>
<comment type="caution">
    <text evidence="10">The sequence shown here is derived from an EMBL/GenBank/DDBJ whole genome shotgun (WGS) entry which is preliminary data.</text>
</comment>
<keyword evidence="11" id="KW-1185">Reference proteome</keyword>
<keyword evidence="2 7" id="KW-0645">Protease</keyword>
<proteinExistence type="inferred from homology"/>
<dbReference type="PANTHER" id="PTHR10381">
    <property type="entry name" value="ATP-DEPENDENT CLP PROTEASE PROTEOLYTIC SUBUNIT"/>
    <property type="match status" value="1"/>
</dbReference>
<reference evidence="10 11" key="1">
    <citation type="submission" date="2019-01" db="EMBL/GenBank/DDBJ databases">
        <title>Senegalimassilia sp. nov. KGMB04484 isolated human feces.</title>
        <authorList>
            <person name="Han K.-I."/>
            <person name="Kim J.-S."/>
            <person name="Lee K.C."/>
            <person name="Suh M.K."/>
            <person name="Eom M.K."/>
            <person name="Lee J.H."/>
            <person name="Park S.-H."/>
            <person name="Kang S.W."/>
            <person name="Park J.-E."/>
            <person name="Oh B.S."/>
            <person name="Yu S.Y."/>
            <person name="Choi S.-H."/>
            <person name="Lee D.H."/>
            <person name="Yoon H."/>
            <person name="Kim B.-Y."/>
            <person name="Lee J.H."/>
            <person name="Lee J.-S."/>
        </authorList>
    </citation>
    <scope>NUCLEOTIDE SEQUENCE [LARGE SCALE GENOMIC DNA]</scope>
    <source>
        <strain evidence="10 11">KGMB04484</strain>
    </source>
</reference>
<evidence type="ECO:0000256" key="9">
    <source>
        <dbReference type="RuleBase" id="RU003567"/>
    </source>
</evidence>
<dbReference type="PANTHER" id="PTHR10381:SF11">
    <property type="entry name" value="ATP-DEPENDENT CLP PROTEASE PROTEOLYTIC SUBUNIT, MITOCHONDRIAL"/>
    <property type="match status" value="1"/>
</dbReference>
<evidence type="ECO:0000256" key="5">
    <source>
        <dbReference type="PROSITE-ProRule" id="PRU10085"/>
    </source>
</evidence>
<dbReference type="PROSITE" id="PS00382">
    <property type="entry name" value="CLP_PROTEASE_HIS"/>
    <property type="match status" value="1"/>
</dbReference>
<dbReference type="GO" id="GO:0006515">
    <property type="term" value="P:protein quality control for misfolded or incompletely synthesized proteins"/>
    <property type="evidence" value="ECO:0007669"/>
    <property type="project" value="TreeGrafter"/>
</dbReference>
<comment type="similarity">
    <text evidence="1 9">Belongs to the peptidase S14 family.</text>
</comment>
<dbReference type="AlphaFoldDB" id="A0A4Q2K5L8"/>
<dbReference type="CDD" id="cd07017">
    <property type="entry name" value="S14_ClpP_2"/>
    <property type="match status" value="1"/>
</dbReference>
<dbReference type="RefSeq" id="WP_129425361.1">
    <property type="nucleotide sequence ID" value="NZ_SDPW01000001.1"/>
</dbReference>
<organism evidence="10 11">
    <name type="scientific">Senegalimassilia faecalis</name>
    <dbReference type="NCBI Taxonomy" id="2509433"/>
    <lineage>
        <taxon>Bacteria</taxon>
        <taxon>Bacillati</taxon>
        <taxon>Actinomycetota</taxon>
        <taxon>Coriobacteriia</taxon>
        <taxon>Coriobacteriales</taxon>
        <taxon>Coriobacteriaceae</taxon>
        <taxon>Senegalimassilia</taxon>
    </lineage>
</organism>
<dbReference type="InterPro" id="IPR023562">
    <property type="entry name" value="ClpP/TepA"/>
</dbReference>
<keyword evidence="3 7" id="KW-0378">Hydrolase</keyword>
<dbReference type="EMBL" id="SDPW01000001">
    <property type="protein sequence ID" value="RXZ54712.1"/>
    <property type="molecule type" value="Genomic_DNA"/>
</dbReference>
<dbReference type="Pfam" id="PF00574">
    <property type="entry name" value="CLP_protease"/>
    <property type="match status" value="1"/>
</dbReference>
<dbReference type="InterPro" id="IPR029045">
    <property type="entry name" value="ClpP/crotonase-like_dom_sf"/>
</dbReference>
<dbReference type="SUPFAM" id="SSF52096">
    <property type="entry name" value="ClpP/crotonase"/>
    <property type="match status" value="1"/>
</dbReference>
<dbReference type="Gene3D" id="3.90.226.10">
    <property type="entry name" value="2-enoyl-CoA Hydratase, Chain A, domain 1"/>
    <property type="match status" value="1"/>
</dbReference>
<dbReference type="InterPro" id="IPR001907">
    <property type="entry name" value="ClpP"/>
</dbReference>
<sequence>MQQPAIMKKTSRGADWSTPESELFAERTVAINGPINADTAVAAVAQLRYLDRNSSDPVTLLLNSPGGSVSDGMAIIDFMRGMRSPIHTHALGIAASMAAVILACGEPGFRSAAPHADILVHQPMSGISGQASDIEIAARSIIRKKEMLAGLLAEVTGRSLEVIEAATDRDTWLTPDEAKSFGIIDRVCADWNYEGSVR</sequence>
<evidence type="ECO:0000256" key="6">
    <source>
        <dbReference type="PROSITE-ProRule" id="PRU10086"/>
    </source>
</evidence>
<dbReference type="GO" id="GO:0004176">
    <property type="term" value="F:ATP-dependent peptidase activity"/>
    <property type="evidence" value="ECO:0007669"/>
    <property type="project" value="InterPro"/>
</dbReference>
<feature type="active site" evidence="5">
    <location>
        <position position="96"/>
    </location>
</feature>
<comment type="function">
    <text evidence="8">Cleaves peptides in various proteins in a process that requires ATP hydrolysis. Has a chymotrypsin-like activity. Plays a major role in the degradation of misfolded proteins.</text>
</comment>
<dbReference type="Proteomes" id="UP000293345">
    <property type="component" value="Unassembled WGS sequence"/>
</dbReference>
<accession>A0A4Q2K5L8</accession>
<dbReference type="InterPro" id="IPR018215">
    <property type="entry name" value="ClpP_Ser_AS"/>
</dbReference>
<protein>
    <recommendedName>
        <fullName evidence="9">ATP-dependent Clp protease proteolytic subunit</fullName>
        <ecNumber evidence="7">3.4.21.92</ecNumber>
    </recommendedName>
</protein>
<evidence type="ECO:0000256" key="8">
    <source>
        <dbReference type="RuleBase" id="RU000550"/>
    </source>
</evidence>
<name>A0A4Q2K5L8_9ACTN</name>
<dbReference type="OrthoDB" id="3197356at2"/>
<evidence type="ECO:0000256" key="3">
    <source>
        <dbReference type="ARBA" id="ARBA00022801"/>
    </source>
</evidence>
<dbReference type="EC" id="3.4.21.92" evidence="7"/>
<evidence type="ECO:0000256" key="7">
    <source>
        <dbReference type="RuleBase" id="RU000549"/>
    </source>
</evidence>
<evidence type="ECO:0000256" key="1">
    <source>
        <dbReference type="ARBA" id="ARBA00007039"/>
    </source>
</evidence>
<evidence type="ECO:0000256" key="4">
    <source>
        <dbReference type="ARBA" id="ARBA00022825"/>
    </source>
</evidence>
<dbReference type="PRINTS" id="PR00127">
    <property type="entry name" value="CLPPROTEASEP"/>
</dbReference>
<dbReference type="InterPro" id="IPR033135">
    <property type="entry name" value="ClpP_His_AS"/>
</dbReference>
<gene>
    <name evidence="10" type="ORF">ET524_09630</name>
</gene>
<dbReference type="GO" id="GO:0009368">
    <property type="term" value="C:endopeptidase Clp complex"/>
    <property type="evidence" value="ECO:0007669"/>
    <property type="project" value="TreeGrafter"/>
</dbReference>
<keyword evidence="4 7" id="KW-0720">Serine protease</keyword>
<evidence type="ECO:0000313" key="10">
    <source>
        <dbReference type="EMBL" id="RXZ54712.1"/>
    </source>
</evidence>
<dbReference type="GO" id="GO:0004252">
    <property type="term" value="F:serine-type endopeptidase activity"/>
    <property type="evidence" value="ECO:0007669"/>
    <property type="project" value="UniProtKB-EC"/>
</dbReference>
<dbReference type="GO" id="GO:0051117">
    <property type="term" value="F:ATPase binding"/>
    <property type="evidence" value="ECO:0007669"/>
    <property type="project" value="TreeGrafter"/>
</dbReference>
<feature type="active site" evidence="6">
    <location>
        <position position="121"/>
    </location>
</feature>
<evidence type="ECO:0000313" key="11">
    <source>
        <dbReference type="Proteomes" id="UP000293345"/>
    </source>
</evidence>